<reference evidence="2 3" key="1">
    <citation type="submission" date="2016-11" db="EMBL/GenBank/DDBJ databases">
        <authorList>
            <person name="Jaros S."/>
            <person name="Januszkiewicz K."/>
            <person name="Wedrychowicz H."/>
        </authorList>
    </citation>
    <scope>NUCLEOTIDE SEQUENCE [LARGE SCALE GENOMIC DNA]</scope>
    <source>
        <strain evidence="2 3">DSM 15480</strain>
    </source>
</reference>
<name>A0A1M6SF59_9FIRM</name>
<feature type="domain" description="RNA polymerase sigma factor 70 region 4 type 2" evidence="1">
    <location>
        <begin position="101"/>
        <end position="151"/>
    </location>
</feature>
<dbReference type="Pfam" id="PF08281">
    <property type="entry name" value="Sigma70_r4_2"/>
    <property type="match status" value="1"/>
</dbReference>
<sequence length="155" mass="18741">MEKQAGKVFSLLVQFFCVKMAKGFSERKHYFIPVEKKLIEVTREVYIAYYQAERRERYLKEQENKYGVLYMGMTAEQYLEKGSYLREETETDVQAIDKVYVEFLINRLEEKEKDVFRLYCLEGYSLRAVADKMGIHYSKVRRMLKRIREKLKDQL</sequence>
<dbReference type="AlphaFoldDB" id="A0A1M6SF59"/>
<evidence type="ECO:0000313" key="3">
    <source>
        <dbReference type="Proteomes" id="UP000184301"/>
    </source>
</evidence>
<dbReference type="InterPro" id="IPR013324">
    <property type="entry name" value="RNA_pol_sigma_r3/r4-like"/>
</dbReference>
<dbReference type="EMBL" id="FQZY01000049">
    <property type="protein sequence ID" value="SHK43289.1"/>
    <property type="molecule type" value="Genomic_DNA"/>
</dbReference>
<dbReference type="GO" id="GO:0016987">
    <property type="term" value="F:sigma factor activity"/>
    <property type="evidence" value="ECO:0007669"/>
    <property type="project" value="InterPro"/>
</dbReference>
<dbReference type="STRING" id="1121950.SAMN02745243_02929"/>
<dbReference type="GO" id="GO:0003677">
    <property type="term" value="F:DNA binding"/>
    <property type="evidence" value="ECO:0007669"/>
    <property type="project" value="InterPro"/>
</dbReference>
<organism evidence="2 3">
    <name type="scientific">Hespellia stercorisuis DSM 15480</name>
    <dbReference type="NCBI Taxonomy" id="1121950"/>
    <lineage>
        <taxon>Bacteria</taxon>
        <taxon>Bacillati</taxon>
        <taxon>Bacillota</taxon>
        <taxon>Clostridia</taxon>
        <taxon>Lachnospirales</taxon>
        <taxon>Lachnospiraceae</taxon>
        <taxon>Hespellia</taxon>
    </lineage>
</organism>
<dbReference type="CDD" id="cd06171">
    <property type="entry name" value="Sigma70_r4"/>
    <property type="match status" value="1"/>
</dbReference>
<proteinExistence type="predicted"/>
<protein>
    <submittedName>
        <fullName evidence="2">RNA polymerase sigma factor, sigma-70 family</fullName>
    </submittedName>
</protein>
<evidence type="ECO:0000259" key="1">
    <source>
        <dbReference type="Pfam" id="PF08281"/>
    </source>
</evidence>
<keyword evidence="3" id="KW-1185">Reference proteome</keyword>
<dbReference type="RefSeq" id="WP_073111771.1">
    <property type="nucleotide sequence ID" value="NZ_FQZY01000049.1"/>
</dbReference>
<dbReference type="OrthoDB" id="9795666at2"/>
<dbReference type="InterPro" id="IPR036388">
    <property type="entry name" value="WH-like_DNA-bd_sf"/>
</dbReference>
<accession>A0A1M6SF59</accession>
<dbReference type="InterPro" id="IPR014284">
    <property type="entry name" value="RNA_pol_sigma-70_dom"/>
</dbReference>
<dbReference type="Gene3D" id="1.10.10.10">
    <property type="entry name" value="Winged helix-like DNA-binding domain superfamily/Winged helix DNA-binding domain"/>
    <property type="match status" value="1"/>
</dbReference>
<evidence type="ECO:0000313" key="2">
    <source>
        <dbReference type="EMBL" id="SHK43289.1"/>
    </source>
</evidence>
<dbReference type="SUPFAM" id="SSF88659">
    <property type="entry name" value="Sigma3 and sigma4 domains of RNA polymerase sigma factors"/>
    <property type="match status" value="1"/>
</dbReference>
<dbReference type="NCBIfam" id="TIGR02937">
    <property type="entry name" value="sigma70-ECF"/>
    <property type="match status" value="1"/>
</dbReference>
<dbReference type="Proteomes" id="UP000184301">
    <property type="component" value="Unassembled WGS sequence"/>
</dbReference>
<gene>
    <name evidence="2" type="ORF">SAMN02745243_02929</name>
</gene>
<dbReference type="GO" id="GO:0006352">
    <property type="term" value="P:DNA-templated transcription initiation"/>
    <property type="evidence" value="ECO:0007669"/>
    <property type="project" value="InterPro"/>
</dbReference>
<dbReference type="InterPro" id="IPR013249">
    <property type="entry name" value="RNA_pol_sigma70_r4_t2"/>
</dbReference>